<dbReference type="Proteomes" id="UP000322234">
    <property type="component" value="Unassembled WGS sequence"/>
</dbReference>
<keyword evidence="3" id="KW-1185">Reference proteome</keyword>
<feature type="compositionally biased region" description="Basic and acidic residues" evidence="1">
    <location>
        <begin position="196"/>
        <end position="209"/>
    </location>
</feature>
<dbReference type="PRINTS" id="PR00544">
    <property type="entry name" value="PROGESTRONER"/>
</dbReference>
<organism evidence="2 3">
    <name type="scientific">Bos mutus</name>
    <name type="common">wild yak</name>
    <dbReference type="NCBI Taxonomy" id="72004"/>
    <lineage>
        <taxon>Eukaryota</taxon>
        <taxon>Metazoa</taxon>
        <taxon>Chordata</taxon>
        <taxon>Craniata</taxon>
        <taxon>Vertebrata</taxon>
        <taxon>Euteleostomi</taxon>
        <taxon>Mammalia</taxon>
        <taxon>Eutheria</taxon>
        <taxon>Laurasiatheria</taxon>
        <taxon>Artiodactyla</taxon>
        <taxon>Ruminantia</taxon>
        <taxon>Pecora</taxon>
        <taxon>Bovidae</taxon>
        <taxon>Bovinae</taxon>
        <taxon>Bos</taxon>
    </lineage>
</organism>
<evidence type="ECO:0000256" key="1">
    <source>
        <dbReference type="SAM" id="MobiDB-lite"/>
    </source>
</evidence>
<dbReference type="GO" id="GO:0005634">
    <property type="term" value="C:nucleus"/>
    <property type="evidence" value="ECO:0007669"/>
    <property type="project" value="InterPro"/>
</dbReference>
<reference evidence="2" key="1">
    <citation type="submission" date="2019-10" db="EMBL/GenBank/DDBJ databases">
        <title>The sequence and de novo assembly of the wild yak genome.</title>
        <authorList>
            <person name="Liu Y."/>
        </authorList>
    </citation>
    <scope>NUCLEOTIDE SEQUENCE [LARGE SCALE GENOMIC DNA]</scope>
    <source>
        <strain evidence="2">WY2019</strain>
    </source>
</reference>
<dbReference type="GO" id="GO:0003677">
    <property type="term" value="F:DNA binding"/>
    <property type="evidence" value="ECO:0007669"/>
    <property type="project" value="InterPro"/>
</dbReference>
<feature type="region of interest" description="Disordered" evidence="1">
    <location>
        <begin position="196"/>
        <end position="221"/>
    </location>
</feature>
<sequence>MTELKAKGPRAPHVAGTAPSPTQAGAPLRGRPDAGPFQAGEASGPTPTASGLPLSLDGLIFPRPCQAQDLDGKTPDPESLADVEGAYSGGEAAEGAAARPPEKDGGLLDSVLDTLLAPPGPERSPASPAVCEAPSPWCLFGPELVQDARAAPAAQGVLLPLMSRPESKAGDTPGAAAGQKEIQFQLLKETIESWKKKYEPSEKTSKKVEGNPNGESNIKGD</sequence>
<gene>
    <name evidence="2" type="ORF">E5288_WYG006645</name>
</gene>
<dbReference type="GO" id="GO:0003707">
    <property type="term" value="F:nuclear steroid receptor activity"/>
    <property type="evidence" value="ECO:0007669"/>
    <property type="project" value="InterPro"/>
</dbReference>
<dbReference type="GO" id="GO:0005496">
    <property type="term" value="F:steroid binding"/>
    <property type="evidence" value="ECO:0007669"/>
    <property type="project" value="InterPro"/>
</dbReference>
<feature type="compositionally biased region" description="Low complexity" evidence="1">
    <location>
        <begin position="84"/>
        <end position="98"/>
    </location>
</feature>
<evidence type="ECO:0000313" key="3">
    <source>
        <dbReference type="Proteomes" id="UP000322234"/>
    </source>
</evidence>
<name>A0A6B0SG54_9CETA</name>
<proteinExistence type="predicted"/>
<dbReference type="EMBL" id="VBQZ03000204">
    <property type="protein sequence ID" value="MXQ97853.1"/>
    <property type="molecule type" value="Genomic_DNA"/>
</dbReference>
<accession>A0A6B0SG54</accession>
<comment type="caution">
    <text evidence="2">The sequence shown here is derived from an EMBL/GenBank/DDBJ whole genome shotgun (WGS) entry which is preliminary data.</text>
</comment>
<protein>
    <submittedName>
        <fullName evidence="2">Uncharacterized protein</fullName>
    </submittedName>
</protein>
<feature type="region of interest" description="Disordered" evidence="1">
    <location>
        <begin position="1"/>
        <end position="130"/>
    </location>
</feature>
<dbReference type="Pfam" id="PF02161">
    <property type="entry name" value="Prog_receptor"/>
    <property type="match status" value="1"/>
</dbReference>
<evidence type="ECO:0000313" key="2">
    <source>
        <dbReference type="EMBL" id="MXQ97853.1"/>
    </source>
</evidence>
<dbReference type="AlphaFoldDB" id="A0A6B0SG54"/>
<dbReference type="InterPro" id="IPR000128">
    <property type="entry name" value="Progest_rcpt"/>
</dbReference>